<keyword evidence="4 7" id="KW-1133">Transmembrane helix</keyword>
<dbReference type="Pfam" id="PF00520">
    <property type="entry name" value="Ion_trans"/>
    <property type="match status" value="1"/>
</dbReference>
<keyword evidence="10" id="KW-1185">Reference proteome</keyword>
<evidence type="ECO:0000256" key="7">
    <source>
        <dbReference type="SAM" id="Phobius"/>
    </source>
</evidence>
<dbReference type="SUPFAM" id="SSF50978">
    <property type="entry name" value="WD40 repeat-like"/>
    <property type="match status" value="1"/>
</dbReference>
<keyword evidence="3" id="KW-0677">Repeat</keyword>
<proteinExistence type="predicted"/>
<sequence>MENFKSEGLYNVFWCVTIPQNVKVKDLAVQMLLSNPNDESLQMEEFNETWSSELNPSPCNTAQNIRLMPREPIWIDKGRHLTSTLTMELEGDESSEGGLGRSSNMDQQGVSNKDSAVVHYFELVPYLSGSCNLSDVFVLGFPLSASLSLIPPCIRDVSAPSRIVAIDVSLDQKYATSLSVNHKYLTIDVWDLQSTEDYNRSRIPVATTKILAIGPKSLDLTIAISSDGSHLAVFEEPKEEWKGGVAIKPGMFPAHFFENNAMFTPADQVAADQKVEGKSVKDRFSGTMEKNPLTTADRGAIRTLIDLKREAGSSLKRFIGFAKFQHRTPGNLVPKSLQEHVFVTCNGFDVSIYGVSSTVKLQYSISLPAPSPSIPFRSTQLDHRLACRHLINTLQDSRFVWNGDEGKVQVWNWRNGSHVSTLDGIDGSLKFLHRLILSKDGSAVVAASQSSFAVYSAESGLLISKVSKAMSELRLFECLDSDRVMAAGWIEDTDGDGEPDQTFRIMDLYCLTNVINVAQIQLPITNAISFHVIPAVAGNKENIATIVQHNLAEIQLVDLKPRESDNYNQQAECCQNCDGESGNVVRKIIDNEQSFSYTLSIDDMRRSFFLYKTSTKDGERVEILAEIPSAEDPDITLLTFLPCRKRFLVIRRREFEIWQLPTADRATCQLLTAQARNRKDVGSWTICPHGSVMRWKDSKTDEIHYVDISRKIFFGREETLGLIRAVPTFIQCFEASGPVYRQAIIELLMKCINRHPGVNGCSLSQPKPFKVSIIGAIIKGCSNLGAEPLLYALLKSTEFGHWIPHTIEFSVDPSRDMIAYLVKESKISMLRMVVDYLLARAHSDSPYYTTMLSISIPYFFPKYPELALHISQRSAFIPVKDNVSLIHEAIINIPQWRFRPHFKPKLQSKNKPTDNAEPEDQGIIHLRTHRKTKLYEFMDDDPVFQLNSQLPITTVSPAVSKKAEARVVPVGDVRATRNREIKAKFYIVPFSLVWRTRPRDPSKEGAWMFPATAWIRKALRFIWHFVFPLDTLWVHTHYSDLEAFDNPAIEAIIDYKWSRFARIFWIARLCLQMTYEALVLAVTFLQLYGDGGPTSAMTVGYIVIIVFEFRVFKSVCEVVTIVVNILLRIPAFFAILAVFILAFAHSINHLIEVNFRSSCVQSQDGTTSDCQTMRDEFPRGYLQSVSTTYFFMTGDYDPVKTNMTSGHWSIQLMIGFFFFLTAVLMMNVVIALMNGVYSEAMEAGRRIWLKNRLDLIAGAENLSFYIPNFRQTYDFFPQYIYYTATDREIRDYRKKFELDSQPLQFDFTITKATVVPQIDGPITSSSLSPPAAVAIQEELQKSITKMQEQLAQEKKDYLRDFEYRMLDEKKRHLEEVEARF</sequence>
<dbReference type="GO" id="GO:0005886">
    <property type="term" value="C:plasma membrane"/>
    <property type="evidence" value="ECO:0007669"/>
    <property type="project" value="TreeGrafter"/>
</dbReference>
<evidence type="ECO:0000256" key="4">
    <source>
        <dbReference type="ARBA" id="ARBA00022989"/>
    </source>
</evidence>
<protein>
    <recommendedName>
        <fullName evidence="8">Ion transport domain-containing protein</fullName>
    </recommendedName>
</protein>
<evidence type="ECO:0000256" key="1">
    <source>
        <dbReference type="ARBA" id="ARBA00004141"/>
    </source>
</evidence>
<evidence type="ECO:0000313" key="9">
    <source>
        <dbReference type="EMBL" id="KAG0007686.1"/>
    </source>
</evidence>
<evidence type="ECO:0000256" key="3">
    <source>
        <dbReference type="ARBA" id="ARBA00022737"/>
    </source>
</evidence>
<comment type="subcellular location">
    <subcellularLocation>
        <location evidence="1">Membrane</location>
        <topology evidence="1">Multi-pass membrane protein</topology>
    </subcellularLocation>
</comment>
<evidence type="ECO:0000256" key="5">
    <source>
        <dbReference type="ARBA" id="ARBA00023136"/>
    </source>
</evidence>
<gene>
    <name evidence="9" type="ORF">BGZ80_004368</name>
</gene>
<evidence type="ECO:0000259" key="8">
    <source>
        <dbReference type="Pfam" id="PF00520"/>
    </source>
</evidence>
<dbReference type="PANTHER" id="PTHR10582:SF2">
    <property type="entry name" value="INACTIVE"/>
    <property type="match status" value="1"/>
</dbReference>
<dbReference type="SUPFAM" id="SSF82171">
    <property type="entry name" value="DPP6 N-terminal domain-like"/>
    <property type="match status" value="1"/>
</dbReference>
<comment type="caution">
    <text evidence="9">The sequence shown here is derived from an EMBL/GenBank/DDBJ whole genome shotgun (WGS) entry which is preliminary data.</text>
</comment>
<dbReference type="InterPro" id="IPR036322">
    <property type="entry name" value="WD40_repeat_dom_sf"/>
</dbReference>
<dbReference type="GO" id="GO:0005216">
    <property type="term" value="F:monoatomic ion channel activity"/>
    <property type="evidence" value="ECO:0007669"/>
    <property type="project" value="InterPro"/>
</dbReference>
<feature type="non-terminal residue" evidence="9">
    <location>
        <position position="1"/>
    </location>
</feature>
<feature type="transmembrane region" description="Helical" evidence="7">
    <location>
        <begin position="1094"/>
        <end position="1113"/>
    </location>
</feature>
<evidence type="ECO:0000256" key="2">
    <source>
        <dbReference type="ARBA" id="ARBA00022692"/>
    </source>
</evidence>
<dbReference type="GO" id="GO:0098703">
    <property type="term" value="P:calcium ion import across plasma membrane"/>
    <property type="evidence" value="ECO:0007669"/>
    <property type="project" value="TreeGrafter"/>
</dbReference>
<keyword evidence="2 7" id="KW-0812">Transmembrane</keyword>
<feature type="transmembrane region" description="Helical" evidence="7">
    <location>
        <begin position="1125"/>
        <end position="1147"/>
    </location>
</feature>
<dbReference type="EMBL" id="JAAAID010002230">
    <property type="protein sequence ID" value="KAG0007686.1"/>
    <property type="molecule type" value="Genomic_DNA"/>
</dbReference>
<keyword evidence="5 7" id="KW-0472">Membrane</keyword>
<organism evidence="9 10">
    <name type="scientific">Entomortierella chlamydospora</name>
    <dbReference type="NCBI Taxonomy" id="101097"/>
    <lineage>
        <taxon>Eukaryota</taxon>
        <taxon>Fungi</taxon>
        <taxon>Fungi incertae sedis</taxon>
        <taxon>Mucoromycota</taxon>
        <taxon>Mortierellomycotina</taxon>
        <taxon>Mortierellomycetes</taxon>
        <taxon>Mortierellales</taxon>
        <taxon>Mortierellaceae</taxon>
        <taxon>Entomortierella</taxon>
    </lineage>
</organism>
<feature type="region of interest" description="Disordered" evidence="6">
    <location>
        <begin position="88"/>
        <end position="108"/>
    </location>
</feature>
<feature type="transmembrane region" description="Helical" evidence="7">
    <location>
        <begin position="1212"/>
        <end position="1237"/>
    </location>
</feature>
<name>A0A9P6MNG0_9FUNG</name>
<dbReference type="InterPro" id="IPR015943">
    <property type="entry name" value="WD40/YVTN_repeat-like_dom_sf"/>
</dbReference>
<dbReference type="Gene3D" id="2.130.10.10">
    <property type="entry name" value="YVTN repeat-like/Quinoprotein amine dehydrogenase"/>
    <property type="match status" value="1"/>
</dbReference>
<reference evidence="9" key="1">
    <citation type="journal article" date="2020" name="Fungal Divers.">
        <title>Resolving the Mortierellaceae phylogeny through synthesis of multi-gene phylogenetics and phylogenomics.</title>
        <authorList>
            <person name="Vandepol N."/>
            <person name="Liber J."/>
            <person name="Desiro A."/>
            <person name="Na H."/>
            <person name="Kennedy M."/>
            <person name="Barry K."/>
            <person name="Grigoriev I.V."/>
            <person name="Miller A.N."/>
            <person name="O'Donnell K."/>
            <person name="Stajich J.E."/>
            <person name="Bonito G."/>
        </authorList>
    </citation>
    <scope>NUCLEOTIDE SEQUENCE</scope>
    <source>
        <strain evidence="9">NRRL 2769</strain>
    </source>
</reference>
<evidence type="ECO:0000256" key="6">
    <source>
        <dbReference type="SAM" id="MobiDB-lite"/>
    </source>
</evidence>
<dbReference type="PANTHER" id="PTHR10582">
    <property type="entry name" value="TRANSIENT RECEPTOR POTENTIAL ION CHANNEL PROTEIN"/>
    <property type="match status" value="1"/>
</dbReference>
<evidence type="ECO:0000313" key="10">
    <source>
        <dbReference type="Proteomes" id="UP000703661"/>
    </source>
</evidence>
<feature type="domain" description="Ion transport" evidence="8">
    <location>
        <begin position="1105"/>
        <end position="1242"/>
    </location>
</feature>
<dbReference type="InterPro" id="IPR024862">
    <property type="entry name" value="TRPV"/>
</dbReference>
<accession>A0A9P6MNG0</accession>
<dbReference type="InterPro" id="IPR005821">
    <property type="entry name" value="Ion_trans_dom"/>
</dbReference>
<dbReference type="Proteomes" id="UP000703661">
    <property type="component" value="Unassembled WGS sequence"/>
</dbReference>